<dbReference type="EMBL" id="CP101808">
    <property type="protein sequence ID" value="UUD37234.1"/>
    <property type="molecule type" value="Genomic_DNA"/>
</dbReference>
<accession>A0ABY5J1Y2</accession>
<protein>
    <submittedName>
        <fullName evidence="1">Uncharacterized protein</fullName>
    </submittedName>
</protein>
<dbReference type="RefSeq" id="WP_129721904.1">
    <property type="nucleotide sequence ID" value="NZ_CP101808.1"/>
</dbReference>
<evidence type="ECO:0000313" key="1">
    <source>
        <dbReference type="EMBL" id="UUD37234.1"/>
    </source>
</evidence>
<keyword evidence="2" id="KW-1185">Reference proteome</keyword>
<dbReference type="Proteomes" id="UP001059576">
    <property type="component" value="Chromosome"/>
</dbReference>
<organism evidence="1 2">
    <name type="scientific">Mycoplasmopsis equigenitalium</name>
    <dbReference type="NCBI Taxonomy" id="114883"/>
    <lineage>
        <taxon>Bacteria</taxon>
        <taxon>Bacillati</taxon>
        <taxon>Mycoplasmatota</taxon>
        <taxon>Mycoplasmoidales</taxon>
        <taxon>Metamycoplasmataceae</taxon>
        <taxon>Mycoplasmopsis</taxon>
    </lineage>
</organism>
<proteinExistence type="predicted"/>
<reference evidence="1" key="1">
    <citation type="submission" date="2022-07" db="EMBL/GenBank/DDBJ databases">
        <title>Complete genome of Mycoplasma equigenitalium type strain T37.</title>
        <authorList>
            <person name="Spergser J."/>
        </authorList>
    </citation>
    <scope>NUCLEOTIDE SEQUENCE</scope>
    <source>
        <strain evidence="1">T37</strain>
    </source>
</reference>
<gene>
    <name evidence="1" type="ORF">NPA09_01520</name>
</gene>
<dbReference type="NCBIfam" id="NF045754">
    <property type="entry name" value="MPN499"/>
    <property type="match status" value="1"/>
</dbReference>
<name>A0ABY5J1Y2_9BACT</name>
<evidence type="ECO:0000313" key="2">
    <source>
        <dbReference type="Proteomes" id="UP001059576"/>
    </source>
</evidence>
<dbReference type="InterPro" id="IPR054961">
    <property type="entry name" value="MPN499"/>
</dbReference>
<sequence length="154" mass="18433">MSSSLNNLRINYVDGRYWIVPSIFTFSRRKWASFPFKNLDLLFEKLDLNIMPTAFNFNGDKTFKHFNDIQKKLGYLIKLENQNFSEKSTILLKIFENLFIKLDEKSIKLIRSGRIFGCPKHYFEHLLITEKVTPEEKLILTWRKNYFIINKEAI</sequence>